<dbReference type="EMBL" id="CP022989">
    <property type="protein sequence ID" value="ASV97055.1"/>
    <property type="molecule type" value="Genomic_DNA"/>
</dbReference>
<sequence>MQYDNVQTDAYVRTRNPLRSQCAFERQTDPNPRAVRERTNFPGFWGSTDARISRSLLPI</sequence>
<dbReference type="AlphaFoldDB" id="A0A248VDA5"/>
<organism evidence="1 2">
    <name type="scientific">Paraburkholderia aromaticivorans</name>
    <dbReference type="NCBI Taxonomy" id="2026199"/>
    <lineage>
        <taxon>Bacteria</taxon>
        <taxon>Pseudomonadati</taxon>
        <taxon>Pseudomonadota</taxon>
        <taxon>Betaproteobacteria</taxon>
        <taxon>Burkholderiales</taxon>
        <taxon>Burkholderiaceae</taxon>
        <taxon>Paraburkholderia</taxon>
    </lineage>
</organism>
<protein>
    <submittedName>
        <fullName evidence="1">Uncharacterized protein</fullName>
    </submittedName>
</protein>
<reference evidence="1 2" key="1">
    <citation type="submission" date="2017-08" db="EMBL/GenBank/DDBJ databases">
        <title>Identification and genetic characteristics of simultaneous BTEX- and naphthalene-degrading Paraburkholderia sp. BN5 isolated from petroleum-contaminated soil.</title>
        <authorList>
            <person name="Lee Y."/>
            <person name="Jeon C.O."/>
        </authorList>
    </citation>
    <scope>NUCLEOTIDE SEQUENCE [LARGE SCALE GENOMIC DNA]</scope>
    <source>
        <strain evidence="1 2">BN5</strain>
    </source>
</reference>
<evidence type="ECO:0000313" key="2">
    <source>
        <dbReference type="Proteomes" id="UP000215158"/>
    </source>
</evidence>
<keyword evidence="2" id="KW-1185">Reference proteome</keyword>
<gene>
    <name evidence="1" type="ORF">CJU94_02025</name>
</gene>
<dbReference type="Proteomes" id="UP000215158">
    <property type="component" value="Chromosome 1"/>
</dbReference>
<proteinExistence type="predicted"/>
<accession>A0A248VDA5</accession>
<dbReference type="KEGG" id="parb:CJU94_02025"/>
<evidence type="ECO:0000313" key="1">
    <source>
        <dbReference type="EMBL" id="ASV97055.1"/>
    </source>
</evidence>
<name>A0A248VDA5_9BURK</name>